<reference evidence="5 6" key="1">
    <citation type="journal article" date="2014" name="Appl. Environ. Microbiol.">
        <title>Genomic encyclopedia of type strains of the genus Bifidobacterium.</title>
        <authorList>
            <person name="Milani C."/>
            <person name="Lugli G.A."/>
            <person name="Duranti S."/>
            <person name="Turroni F."/>
            <person name="Bottacini F."/>
            <person name="Mangifesta M."/>
            <person name="Sanchez B."/>
            <person name="Viappiani A."/>
            <person name="Mancabelli L."/>
            <person name="Taminiau B."/>
            <person name="Delcenserie V."/>
            <person name="Barrangou R."/>
            <person name="Margolles A."/>
            <person name="van Sinderen D."/>
            <person name="Ventura M."/>
        </authorList>
    </citation>
    <scope>NUCLEOTIDE SEQUENCE [LARGE SCALE GENOMIC DNA]</scope>
    <source>
        <strain evidence="5 6">DSM 19703</strain>
    </source>
</reference>
<protein>
    <submittedName>
        <fullName evidence="5">Peptide ABC transporter, substrate-binding protein</fullName>
    </submittedName>
</protein>
<evidence type="ECO:0000256" key="3">
    <source>
        <dbReference type="SAM" id="Phobius"/>
    </source>
</evidence>
<dbReference type="AlphaFoldDB" id="A0A080N466"/>
<dbReference type="GO" id="GO:0015833">
    <property type="term" value="P:peptide transport"/>
    <property type="evidence" value="ECO:0007669"/>
    <property type="project" value="TreeGrafter"/>
</dbReference>
<proteinExistence type="predicted"/>
<evidence type="ECO:0000259" key="4">
    <source>
        <dbReference type="Pfam" id="PF00496"/>
    </source>
</evidence>
<dbReference type="EMBL" id="ATLK01000001">
    <property type="protein sequence ID" value="KFF31080.1"/>
    <property type="molecule type" value="Genomic_DNA"/>
</dbReference>
<dbReference type="PANTHER" id="PTHR30290">
    <property type="entry name" value="PERIPLASMIC BINDING COMPONENT OF ABC TRANSPORTER"/>
    <property type="match status" value="1"/>
</dbReference>
<keyword evidence="6" id="KW-1185">Reference proteome</keyword>
<dbReference type="PANTHER" id="PTHR30290:SF38">
    <property type="entry name" value="D,D-DIPEPTIDE-BINDING PERIPLASMIC PROTEIN DDPA-RELATED"/>
    <property type="match status" value="1"/>
</dbReference>
<comment type="caution">
    <text evidence="5">The sequence shown here is derived from an EMBL/GenBank/DDBJ whole genome shotgun (WGS) entry which is preliminary data.</text>
</comment>
<feature type="region of interest" description="Disordered" evidence="2">
    <location>
        <begin position="71"/>
        <end position="101"/>
    </location>
</feature>
<evidence type="ECO:0000256" key="2">
    <source>
        <dbReference type="SAM" id="MobiDB-lite"/>
    </source>
</evidence>
<feature type="domain" description="Solute-binding protein family 5" evidence="4">
    <location>
        <begin position="212"/>
        <end position="545"/>
    </location>
</feature>
<dbReference type="Pfam" id="PF00496">
    <property type="entry name" value="SBP_bac_5"/>
    <property type="match status" value="1"/>
</dbReference>
<evidence type="ECO:0000256" key="1">
    <source>
        <dbReference type="ARBA" id="ARBA00022729"/>
    </source>
</evidence>
<keyword evidence="3" id="KW-0812">Transmembrane</keyword>
<dbReference type="STRING" id="1341695.BBOMB_0412"/>
<dbReference type="eggNOG" id="COG0747">
    <property type="taxonomic scope" value="Bacteria"/>
</dbReference>
<gene>
    <name evidence="5" type="ORF">BBOMB_0412</name>
</gene>
<feature type="transmembrane region" description="Helical" evidence="3">
    <location>
        <begin position="131"/>
        <end position="149"/>
    </location>
</feature>
<keyword evidence="3" id="KW-0472">Membrane</keyword>
<dbReference type="GO" id="GO:1904680">
    <property type="term" value="F:peptide transmembrane transporter activity"/>
    <property type="evidence" value="ECO:0007669"/>
    <property type="project" value="TreeGrafter"/>
</dbReference>
<dbReference type="Gene3D" id="3.40.190.10">
    <property type="entry name" value="Periplasmic binding protein-like II"/>
    <property type="match status" value="1"/>
</dbReference>
<sequence>MLRGSHGPISFGVRFEKFRACHIIVVAVDPSGGEHLAYQLIMAKSAALEAVALPGDGEPWTGLARRNMASTQGAHDFDGATTNRGVSNRKRGNESLTEGHVPASMDPALQARARHELPTYDVWKSNHKSKLWVLAIMTMVVAMVVLAFVRPPARGGDGRPAGFQTQSAQRVSIGLKLAPANLDIRNQSGSSLDQVLIGNVYEGIVARDSNNKVVPALAKSWVVSNDALRYTFTMNTGMTFSNGDRLNAEDAAWSVNELVKRGYHDAQLLKHFESAKALDNSTLQIVLTAPYSDLLWVLTGRPGLVFDRHARYDMKTQAIGSGPYTVERFVPNSSLTLVANSRYRGPYRAKTASIVLHYYNDDNAAINALKSGDIQVLAPITQSLSGPFDRDSTNYDVKVGEGTDKFVLAMNCKGSKTSDVRIREAIRMAIDHKAIVASRGGVDRLMGGPIAPLDPGYEDLGARVSHTDVRRAAKLLKEAGYDRQNPLALRLEYANIYGTELGDQLRSQLREIGINLQVHVVEFSTWMQDVYTNKNYDLSLVDHNESHDFSQWADRGYYYNYDNPEVRNLYDQAMSATTEARKSELLQRAARVVSSDSPADWLFNYRITTVMRSGVSGFPINMNQALMPLWNVTFTHE</sequence>
<name>A0A080N466_9BIFI</name>
<dbReference type="Proteomes" id="UP000028730">
    <property type="component" value="Unassembled WGS sequence"/>
</dbReference>
<dbReference type="SUPFAM" id="SSF53850">
    <property type="entry name" value="Periplasmic binding protein-like II"/>
    <property type="match status" value="1"/>
</dbReference>
<dbReference type="InterPro" id="IPR000914">
    <property type="entry name" value="SBP_5_dom"/>
</dbReference>
<keyword evidence="1" id="KW-0732">Signal</keyword>
<keyword evidence="3" id="KW-1133">Transmembrane helix</keyword>
<dbReference type="Gene3D" id="3.10.105.10">
    <property type="entry name" value="Dipeptide-binding Protein, Domain 3"/>
    <property type="match status" value="1"/>
</dbReference>
<evidence type="ECO:0000313" key="5">
    <source>
        <dbReference type="EMBL" id="KFF31080.1"/>
    </source>
</evidence>
<accession>A0A080N466</accession>
<organism evidence="5 6">
    <name type="scientific">Bifidobacterium bombi DSM 19703</name>
    <dbReference type="NCBI Taxonomy" id="1341695"/>
    <lineage>
        <taxon>Bacteria</taxon>
        <taxon>Bacillati</taxon>
        <taxon>Actinomycetota</taxon>
        <taxon>Actinomycetes</taxon>
        <taxon>Bifidobacteriales</taxon>
        <taxon>Bifidobacteriaceae</taxon>
        <taxon>Bifidobacterium</taxon>
    </lineage>
</organism>
<evidence type="ECO:0000313" key="6">
    <source>
        <dbReference type="Proteomes" id="UP000028730"/>
    </source>
</evidence>
<dbReference type="InterPro" id="IPR039424">
    <property type="entry name" value="SBP_5"/>
</dbReference>